<dbReference type="RefSeq" id="WP_264711645.1">
    <property type="nucleotide sequence ID" value="NZ_JAPDNT010000001.1"/>
</dbReference>
<evidence type="ECO:0000313" key="3">
    <source>
        <dbReference type="Proteomes" id="UP001165679"/>
    </source>
</evidence>
<comment type="caution">
    <text evidence="2">The sequence shown here is derived from an EMBL/GenBank/DDBJ whole genome shotgun (WGS) entry which is preliminary data.</text>
</comment>
<sequence length="152" mass="16975">MADLPEADAATRAYLMQWLDTFAGYVREVDYASARPLFHPDVLAFGTHRDVIAGVQSWMDTQWDNVWPKTADFRFALDATRILAADDGSMAVAVAPWTSTGFHQDGSRFDRPGRATMIFHKSGGTWLCVHSHMSLNRGVPQQSHANRPVKAR</sequence>
<accession>A0AA41YM87</accession>
<dbReference type="Pfam" id="PF13474">
    <property type="entry name" value="SnoaL_3"/>
    <property type="match status" value="1"/>
</dbReference>
<dbReference type="InterPro" id="IPR032710">
    <property type="entry name" value="NTF2-like_dom_sf"/>
</dbReference>
<dbReference type="Proteomes" id="UP001165679">
    <property type="component" value="Unassembled WGS sequence"/>
</dbReference>
<reference evidence="2" key="1">
    <citation type="submission" date="2022-09" db="EMBL/GenBank/DDBJ databases">
        <title>Rhodovastum sp. nov. RN2-1 isolated from soil in Seongnam, South Korea.</title>
        <authorList>
            <person name="Le N.T."/>
        </authorList>
    </citation>
    <scope>NUCLEOTIDE SEQUENCE</scope>
    <source>
        <strain evidence="2">RN2-1</strain>
    </source>
</reference>
<protein>
    <submittedName>
        <fullName evidence="2">Nuclear transport factor 2 family protein</fullName>
    </submittedName>
</protein>
<organism evidence="2 3">
    <name type="scientific">Limobrevibacterium gyesilva</name>
    <dbReference type="NCBI Taxonomy" id="2991712"/>
    <lineage>
        <taxon>Bacteria</taxon>
        <taxon>Pseudomonadati</taxon>
        <taxon>Pseudomonadota</taxon>
        <taxon>Alphaproteobacteria</taxon>
        <taxon>Acetobacterales</taxon>
        <taxon>Acetobacteraceae</taxon>
        <taxon>Limobrevibacterium</taxon>
    </lineage>
</organism>
<dbReference type="AlphaFoldDB" id="A0AA41YM87"/>
<proteinExistence type="predicted"/>
<name>A0AA41YM87_9PROT</name>
<evidence type="ECO:0000259" key="1">
    <source>
        <dbReference type="Pfam" id="PF13474"/>
    </source>
</evidence>
<dbReference type="InterPro" id="IPR037401">
    <property type="entry name" value="SnoaL-like"/>
</dbReference>
<dbReference type="SUPFAM" id="SSF54427">
    <property type="entry name" value="NTF2-like"/>
    <property type="match status" value="1"/>
</dbReference>
<keyword evidence="3" id="KW-1185">Reference proteome</keyword>
<reference evidence="2" key="2">
    <citation type="submission" date="2022-10" db="EMBL/GenBank/DDBJ databases">
        <authorList>
            <person name="Trinh H.N."/>
        </authorList>
    </citation>
    <scope>NUCLEOTIDE SEQUENCE</scope>
    <source>
        <strain evidence="2">RN2-1</strain>
    </source>
</reference>
<dbReference type="EMBL" id="JAPDNT010000001">
    <property type="protein sequence ID" value="MCW3473063.1"/>
    <property type="molecule type" value="Genomic_DNA"/>
</dbReference>
<feature type="domain" description="SnoaL-like" evidence="1">
    <location>
        <begin position="17"/>
        <end position="135"/>
    </location>
</feature>
<dbReference type="Gene3D" id="3.10.450.50">
    <property type="match status" value="1"/>
</dbReference>
<gene>
    <name evidence="2" type="ORF">OL599_00590</name>
</gene>
<evidence type="ECO:0000313" key="2">
    <source>
        <dbReference type="EMBL" id="MCW3473063.1"/>
    </source>
</evidence>